<feature type="transmembrane region" description="Helical" evidence="8">
    <location>
        <begin position="503"/>
        <end position="525"/>
    </location>
</feature>
<keyword evidence="3 8" id="KW-0812">Transmembrane</keyword>
<dbReference type="AlphaFoldDB" id="A0A316YNT8"/>
<evidence type="ECO:0000256" key="8">
    <source>
        <dbReference type="SAM" id="Phobius"/>
    </source>
</evidence>
<dbReference type="InParanoid" id="A0A316YNT8"/>
<dbReference type="GeneID" id="37045495"/>
<feature type="transmembrane region" description="Helical" evidence="8">
    <location>
        <begin position="655"/>
        <end position="680"/>
    </location>
</feature>
<dbReference type="STRING" id="215250.A0A316YNT8"/>
<dbReference type="RefSeq" id="XP_025378089.1">
    <property type="nucleotide sequence ID" value="XM_025523579.1"/>
</dbReference>
<keyword evidence="5 8" id="KW-1133">Transmembrane helix</keyword>
<feature type="transmembrane region" description="Helical" evidence="8">
    <location>
        <begin position="623"/>
        <end position="643"/>
    </location>
</feature>
<dbReference type="FunCoup" id="A0A316YNT8">
    <property type="interactions" value="18"/>
</dbReference>
<dbReference type="GO" id="GO:0016020">
    <property type="term" value="C:membrane"/>
    <property type="evidence" value="ECO:0007669"/>
    <property type="project" value="UniProtKB-SubCell"/>
</dbReference>
<feature type="compositionally biased region" description="Basic and acidic residues" evidence="7">
    <location>
        <begin position="727"/>
        <end position="740"/>
    </location>
</feature>
<name>A0A316YNT8_9BASI</name>
<evidence type="ECO:0000256" key="1">
    <source>
        <dbReference type="ARBA" id="ARBA00004141"/>
    </source>
</evidence>
<protein>
    <submittedName>
        <fullName evidence="10">TRP-domain-containing protein</fullName>
    </submittedName>
</protein>
<dbReference type="GO" id="GO:0009272">
    <property type="term" value="P:fungal-type cell wall biogenesis"/>
    <property type="evidence" value="ECO:0007669"/>
    <property type="project" value="TreeGrafter"/>
</dbReference>
<feature type="domain" description="ML-like" evidence="9">
    <location>
        <begin position="53"/>
        <end position="193"/>
    </location>
</feature>
<comment type="similarity">
    <text evidence="2">Belongs to the transient receptor potential (TRP) ion channel family.</text>
</comment>
<dbReference type="PANTHER" id="PTHR31145:SF2">
    <property type="entry name" value="FLAVIN CARRIER PROTEIN 2"/>
    <property type="match status" value="1"/>
</dbReference>
<evidence type="ECO:0000256" key="4">
    <source>
        <dbReference type="ARBA" id="ARBA00022729"/>
    </source>
</evidence>
<feature type="compositionally biased region" description="Polar residues" evidence="7">
    <location>
        <begin position="713"/>
        <end position="726"/>
    </location>
</feature>
<dbReference type="Proteomes" id="UP000245768">
    <property type="component" value="Unassembled WGS sequence"/>
</dbReference>
<keyword evidence="6 8" id="KW-0472">Membrane</keyword>
<proteinExistence type="inferred from homology"/>
<evidence type="ECO:0000256" key="6">
    <source>
        <dbReference type="ARBA" id="ARBA00023136"/>
    </source>
</evidence>
<accession>A0A316YNT8</accession>
<dbReference type="InterPro" id="IPR040241">
    <property type="entry name" value="TRP_Flc/Pkd2-like"/>
</dbReference>
<evidence type="ECO:0000256" key="7">
    <source>
        <dbReference type="SAM" id="MobiDB-lite"/>
    </source>
</evidence>
<sequence length="774" mass="83713">MEAGPSITPASQRGQRSKGLSTWRRAAATCLAIVGAMSSFTGAEAASGIDAPRKLYTSSAAYCSPPLAIIVTDLSLTFYPGNSTLEFELSAASTKDDLNVSVGLDVNAYGLGVFNVNLNLCDIAGGILCPLPQYQFSGGGIYPVPTQFAGEIPGIAYTVPDLEAVATVELTDINTNEVVGCVQATLDNGHTTQQPAVLWATVGFALLALFSSLLHSAIAQSTGAAQWRIVDVMLAIQHPAITSLLTLNYPVAFLSYGLNFAWSIGLVNIPSLQSSITKTRRNTGGNHGATFGTTLVAESGRKYNPFSESTPTPSTGGKSIDGGALGLSLRRGMEFLSRSSDYTPGMALSPIDSHVHVHNLAKRQMYAPNTGPGGSLLTGGSNVELPIVTQNETSNGDIGTFAERLYIAPDNSFLTVLVSMFILLAIVIGALLLVYVVALLLRALTIERHGKLSDNVNHWSHRIMRPKEFLGSLSLAMFGRYFLIIFPVFFIFAFYQWDHGDSWVGHLVAAIFFVIVLALAGLLFYPMIKYARRGSPTDLYYNNTPPAHGSELAKRWGAMAHPFRPKYYWFAAAFCAWSILRACFVSFAQGYGTRQAIGLLVLEVLLFVVLCVLRVGRDKKSDFVFIFLCFSRIAAWAVCIAFIPAANVTTIPRVIVGFVLIVVTGLPIIYLFFLTLYDLFTPLLKRNRKDVQHEKDTEGEPQMSEYSYGNVGTGQEQTTTPPSEANGSHEKAPEEGHQRNDSNAPLTNNQQVPASHTLASMATATTNNHETSQL</sequence>
<evidence type="ECO:0000259" key="9">
    <source>
        <dbReference type="SMART" id="SM01320"/>
    </source>
</evidence>
<feature type="transmembrane region" description="Helical" evidence="8">
    <location>
        <begin position="469"/>
        <end position="497"/>
    </location>
</feature>
<reference evidence="10 11" key="1">
    <citation type="journal article" date="2018" name="Mol. Biol. Evol.">
        <title>Broad Genomic Sampling Reveals a Smut Pathogenic Ancestry of the Fungal Clade Ustilaginomycotina.</title>
        <authorList>
            <person name="Kijpornyongpan T."/>
            <person name="Mondo S.J."/>
            <person name="Barry K."/>
            <person name="Sandor L."/>
            <person name="Lee J."/>
            <person name="Lipzen A."/>
            <person name="Pangilinan J."/>
            <person name="LaButti K."/>
            <person name="Hainaut M."/>
            <person name="Henrissat B."/>
            <person name="Grigoriev I.V."/>
            <person name="Spatafora J.W."/>
            <person name="Aime M.C."/>
        </authorList>
    </citation>
    <scope>NUCLEOTIDE SEQUENCE [LARGE SCALE GENOMIC DNA]</scope>
    <source>
        <strain evidence="10 11">MCA 4198</strain>
    </source>
</reference>
<dbReference type="EMBL" id="KZ819636">
    <property type="protein sequence ID" value="PWN90891.1"/>
    <property type="molecule type" value="Genomic_DNA"/>
</dbReference>
<evidence type="ECO:0000313" key="10">
    <source>
        <dbReference type="EMBL" id="PWN90891.1"/>
    </source>
</evidence>
<organism evidence="10 11">
    <name type="scientific">Acaromyces ingoldii</name>
    <dbReference type="NCBI Taxonomy" id="215250"/>
    <lineage>
        <taxon>Eukaryota</taxon>
        <taxon>Fungi</taxon>
        <taxon>Dikarya</taxon>
        <taxon>Basidiomycota</taxon>
        <taxon>Ustilaginomycotina</taxon>
        <taxon>Exobasidiomycetes</taxon>
        <taxon>Exobasidiales</taxon>
        <taxon>Cryptobasidiaceae</taxon>
        <taxon>Acaromyces</taxon>
    </lineage>
</organism>
<dbReference type="OrthoDB" id="2115177at2759"/>
<dbReference type="PANTHER" id="PTHR31145">
    <property type="entry name" value="INTEGRAL MEMBRANE PROTEIN (AFU_ORTHOLOGUE AFUA_7G01610)"/>
    <property type="match status" value="1"/>
</dbReference>
<feature type="region of interest" description="Disordered" evidence="7">
    <location>
        <begin position="691"/>
        <end position="774"/>
    </location>
</feature>
<evidence type="ECO:0000256" key="5">
    <source>
        <dbReference type="ARBA" id="ARBA00022989"/>
    </source>
</evidence>
<evidence type="ECO:0000313" key="11">
    <source>
        <dbReference type="Proteomes" id="UP000245768"/>
    </source>
</evidence>
<dbReference type="InterPro" id="IPR010308">
    <property type="entry name" value="TRP_C"/>
</dbReference>
<feature type="transmembrane region" description="Helical" evidence="8">
    <location>
        <begin position="596"/>
        <end position="616"/>
    </location>
</feature>
<gene>
    <name evidence="10" type="ORF">FA10DRAFT_279904</name>
</gene>
<keyword evidence="11" id="KW-1185">Reference proteome</keyword>
<feature type="transmembrane region" description="Helical" evidence="8">
    <location>
        <begin position="567"/>
        <end position="590"/>
    </location>
</feature>
<dbReference type="SMART" id="SM01320">
    <property type="entry name" value="TRP_N"/>
    <property type="match status" value="1"/>
</dbReference>
<feature type="compositionally biased region" description="Polar residues" evidence="7">
    <location>
        <begin position="741"/>
        <end position="774"/>
    </location>
</feature>
<evidence type="ECO:0000256" key="3">
    <source>
        <dbReference type="ARBA" id="ARBA00022692"/>
    </source>
</evidence>
<dbReference type="GO" id="GO:0055085">
    <property type="term" value="P:transmembrane transport"/>
    <property type="evidence" value="ECO:0007669"/>
    <property type="project" value="TreeGrafter"/>
</dbReference>
<dbReference type="Pfam" id="PF14558">
    <property type="entry name" value="TRP_N"/>
    <property type="match status" value="1"/>
</dbReference>
<dbReference type="Pfam" id="PF06011">
    <property type="entry name" value="TRP"/>
    <property type="match status" value="1"/>
</dbReference>
<feature type="transmembrane region" description="Helical" evidence="8">
    <location>
        <begin position="413"/>
        <end position="441"/>
    </location>
</feature>
<evidence type="ECO:0000256" key="2">
    <source>
        <dbReference type="ARBA" id="ARBA00010642"/>
    </source>
</evidence>
<keyword evidence="4" id="KW-0732">Signal</keyword>
<comment type="subcellular location">
    <subcellularLocation>
        <location evidence="1">Membrane</location>
        <topology evidence="1">Multi-pass membrane protein</topology>
    </subcellularLocation>
</comment>
<dbReference type="InterPro" id="IPR032800">
    <property type="entry name" value="TRP_N"/>
</dbReference>